<evidence type="ECO:0000256" key="2">
    <source>
        <dbReference type="ARBA" id="ARBA00023054"/>
    </source>
</evidence>
<evidence type="ECO:0000313" key="15">
    <source>
        <dbReference type="Proteomes" id="UP001642464"/>
    </source>
</evidence>
<evidence type="ECO:0000256" key="1">
    <source>
        <dbReference type="ARBA" id="ARBA00004196"/>
    </source>
</evidence>
<dbReference type="Pfam" id="PF25881">
    <property type="entry name" value="HH_YBHG"/>
    <property type="match status" value="1"/>
</dbReference>
<dbReference type="EMBL" id="CAXAMM010044392">
    <property type="protein sequence ID" value="CAK9114508.1"/>
    <property type="molecule type" value="Genomic_DNA"/>
</dbReference>
<protein>
    <submittedName>
        <fullName evidence="14">UPF0194 membrane protein YP_0975</fullName>
    </submittedName>
</protein>
<dbReference type="InterPro" id="IPR050465">
    <property type="entry name" value="UPF0194_transport"/>
</dbReference>
<dbReference type="EMBL" id="CAXAMM010043060">
    <property type="protein sequence ID" value="CAK9108302.1"/>
    <property type="molecule type" value="Genomic_DNA"/>
</dbReference>
<dbReference type="PANTHER" id="PTHR32347:SF23">
    <property type="entry name" value="BLL5650 PROTEIN"/>
    <property type="match status" value="1"/>
</dbReference>
<feature type="transmembrane region" description="Helical" evidence="4">
    <location>
        <begin position="446"/>
        <end position="464"/>
    </location>
</feature>
<dbReference type="EMBL" id="CAXAMM010043030">
    <property type="protein sequence ID" value="CAK9108178.1"/>
    <property type="molecule type" value="Genomic_DNA"/>
</dbReference>
<feature type="coiled-coil region" evidence="3">
    <location>
        <begin position="784"/>
        <end position="915"/>
    </location>
</feature>
<evidence type="ECO:0000256" key="3">
    <source>
        <dbReference type="SAM" id="Coils"/>
    </source>
</evidence>
<name>A0ABP0SQ44_9DINO</name>
<evidence type="ECO:0000313" key="10">
    <source>
        <dbReference type="EMBL" id="CAK9108178.1"/>
    </source>
</evidence>
<evidence type="ECO:0000313" key="6">
    <source>
        <dbReference type="EMBL" id="CAK8987353.1"/>
    </source>
</evidence>
<dbReference type="Gene3D" id="2.40.50.100">
    <property type="match status" value="1"/>
</dbReference>
<evidence type="ECO:0000256" key="4">
    <source>
        <dbReference type="SAM" id="Phobius"/>
    </source>
</evidence>
<dbReference type="EMBL" id="CAXAMM010043361">
    <property type="protein sequence ID" value="CAK9109736.1"/>
    <property type="molecule type" value="Genomic_DNA"/>
</dbReference>
<evidence type="ECO:0000313" key="12">
    <source>
        <dbReference type="EMBL" id="CAK9109736.1"/>
    </source>
</evidence>
<evidence type="ECO:0000313" key="14">
    <source>
        <dbReference type="EMBL" id="CAK9114508.1"/>
    </source>
</evidence>
<accession>A0ABP0SQ44</accession>
<evidence type="ECO:0000313" key="8">
    <source>
        <dbReference type="EMBL" id="CAK8994230.1"/>
    </source>
</evidence>
<feature type="transmembrane region" description="Helical" evidence="4">
    <location>
        <begin position="647"/>
        <end position="666"/>
    </location>
</feature>
<evidence type="ECO:0000313" key="11">
    <source>
        <dbReference type="EMBL" id="CAK9108302.1"/>
    </source>
</evidence>
<evidence type="ECO:0000313" key="9">
    <source>
        <dbReference type="EMBL" id="CAK8997202.1"/>
    </source>
</evidence>
<sequence length="1080" mass="121358">MKRRSKRKVEEEGFGTDSFLDVVSNIVGILIILVMVVGVRAKDVIVEDKEAKAEVTEPEEVTNARKEALSMTSQALQLAGQVDQLRATRLQRIRERDQLALLTASLNKKVADERQSLDAEAQKALELQQALSEAMDEQQRLESRIARAESVTEQTIEIETYATAISHSVDGSEIHFQLKNGRVTPVPFDDLIKAVKDVWQDQIWKLRSQDSVTEVAGPIKGFRARYTIVRATVSLEAQLAGAAAGQVYQVDQWQLLPASNDLGEPVEQALEENSAFHAALENHPPRRTTITLWTYPEEFGSYQTIKKYLHDLGYTTAGRPLMAGQLIDLEILRTAPDEFMLRDPRNGEVFQFGFTERALTRLLDGKHSQAEIRELLERKHNIKLSRRFLEEFIEQLRTRGLLAGEQPAPLYGEARTLREPGTNTPLNVFFDLLAVVFGWVINPLMILPILALVVLAMMALWQNFSELTDSLETVIDELGVAKVAILWIGEILLFISLPNALLTGIACRRLGGRIESFGLNFYRNLVPYFGCNTGESMIYMTNAGRWTMLSLRIWSRLAIASVVILGWTMTTHGSLLHWGLTVLIVPSLIGLFLRLNIFNPMEACSMLSYGLGVYNLRERALNETSAWLTLRISPEALSKEERFWFRLYGLGVYFWRILVLAVVIFVGGPMVANYLGGIGLALGVLLILWWYHEDIWRLLMLNRALRWLFRGGPWYVRWPMRLAVLAFIVALGFVPYNIEVGGDFRMVPAAEYGVRAPIAGQLSEILVSSGDYVEKDQVIAKLAAHQEIANVEIAEAKLAKAKAELDLLNAGNRPETIEVARNKVELAERSLEYYEGELERLTNLVETNTVSDARLQQTRLDYDEAAKLLAAANEELQLLTSGARAEEIAAAEATVQAMEAELAHYKKQLELTTIKSPGAGQIVTGNLEGRVTQYVQPGDLIALVQDASKLKVEVAATEDAAALIQPGQLVKLRFTGLDGAQINAYVDRVALRAVDDGQLSAAPYRTDREQMAESSWQRARVHYVPVYATIDKNTNEKLFEILLPDMTGYARVVIRRDQLWRAMARHLNRFFKIEVWSWMP</sequence>
<dbReference type="EMBL" id="CAXAMM010001995">
    <property type="protein sequence ID" value="CAK8994230.1"/>
    <property type="molecule type" value="Genomic_DNA"/>
</dbReference>
<comment type="caution">
    <text evidence="14">The sequence shown here is derived from an EMBL/GenBank/DDBJ whole genome shotgun (WGS) entry which is preliminary data.</text>
</comment>
<dbReference type="EMBL" id="CAXAMM010002719">
    <property type="protein sequence ID" value="CAK8997202.1"/>
    <property type="molecule type" value="Genomic_DNA"/>
</dbReference>
<evidence type="ECO:0000313" key="13">
    <source>
        <dbReference type="EMBL" id="CAK9109849.1"/>
    </source>
</evidence>
<feature type="transmembrane region" description="Helical" evidence="4">
    <location>
        <begin position="553"/>
        <end position="569"/>
    </location>
</feature>
<dbReference type="Proteomes" id="UP001642464">
    <property type="component" value="Unassembled WGS sequence"/>
</dbReference>
<evidence type="ECO:0000259" key="5">
    <source>
        <dbReference type="Pfam" id="PF25881"/>
    </source>
</evidence>
<gene>
    <name evidence="7" type="ORF">SCF082_LOCUS1460</name>
    <name evidence="8" type="ORF">SCF082_LOCUS3844</name>
    <name evidence="10" type="ORF">SCF082_LOCUS50330</name>
    <name evidence="11" type="ORF">SCF082_LOCUS50376</name>
    <name evidence="12" type="ORF">SCF082_LOCUS50986</name>
    <name evidence="13" type="ORF">SCF082_LOCUS51036</name>
    <name evidence="9" type="ORF">SCF082_LOCUS5120</name>
    <name evidence="14" type="ORF">SCF082_LOCUS53039</name>
    <name evidence="6" type="ORF">SCF082_LOCUS933</name>
</gene>
<keyword evidence="4" id="KW-0472">Membrane</keyword>
<keyword evidence="15" id="KW-1185">Reference proteome</keyword>
<evidence type="ECO:0000313" key="7">
    <source>
        <dbReference type="EMBL" id="CAK8988585.1"/>
    </source>
</evidence>
<keyword evidence="4" id="KW-1133">Transmembrane helix</keyword>
<dbReference type="EMBL" id="CAXAMM010000708">
    <property type="protein sequence ID" value="CAK8988585.1"/>
    <property type="molecule type" value="Genomic_DNA"/>
</dbReference>
<feature type="transmembrane region" description="Helical" evidence="4">
    <location>
        <begin position="20"/>
        <end position="39"/>
    </location>
</feature>
<dbReference type="EMBL" id="CAXAMM010043388">
    <property type="protein sequence ID" value="CAK9109849.1"/>
    <property type="molecule type" value="Genomic_DNA"/>
</dbReference>
<dbReference type="InterPro" id="IPR059052">
    <property type="entry name" value="HH_YbhG-like"/>
</dbReference>
<dbReference type="Gene3D" id="2.40.30.170">
    <property type="match status" value="1"/>
</dbReference>
<comment type="subcellular location">
    <subcellularLocation>
        <location evidence="1">Cell envelope</location>
    </subcellularLocation>
</comment>
<feature type="transmembrane region" description="Helical" evidence="4">
    <location>
        <begin position="575"/>
        <end position="593"/>
    </location>
</feature>
<feature type="transmembrane region" description="Helical" evidence="4">
    <location>
        <begin position="672"/>
        <end position="691"/>
    </location>
</feature>
<organism evidence="14 15">
    <name type="scientific">Durusdinium trenchii</name>
    <dbReference type="NCBI Taxonomy" id="1381693"/>
    <lineage>
        <taxon>Eukaryota</taxon>
        <taxon>Sar</taxon>
        <taxon>Alveolata</taxon>
        <taxon>Dinophyceae</taxon>
        <taxon>Suessiales</taxon>
        <taxon>Symbiodiniaceae</taxon>
        <taxon>Durusdinium</taxon>
    </lineage>
</organism>
<feature type="domain" description="YbhG-like alpha-helical hairpin" evidence="5">
    <location>
        <begin position="794"/>
        <end position="909"/>
    </location>
</feature>
<keyword evidence="4" id="KW-0812">Transmembrane</keyword>
<feature type="coiled-coil region" evidence="3">
    <location>
        <begin position="107"/>
        <end position="151"/>
    </location>
</feature>
<dbReference type="PANTHER" id="PTHR32347">
    <property type="entry name" value="EFFLUX SYSTEM COMPONENT YKNX-RELATED"/>
    <property type="match status" value="1"/>
</dbReference>
<feature type="transmembrane region" description="Helical" evidence="4">
    <location>
        <begin position="718"/>
        <end position="738"/>
    </location>
</feature>
<proteinExistence type="predicted"/>
<feature type="transmembrane region" description="Helical" evidence="4">
    <location>
        <begin position="484"/>
        <end position="507"/>
    </location>
</feature>
<keyword evidence="2 3" id="KW-0175">Coiled coil</keyword>
<dbReference type="EMBL" id="CAXAMM010000423">
    <property type="protein sequence ID" value="CAK8987353.1"/>
    <property type="molecule type" value="Genomic_DNA"/>
</dbReference>
<reference evidence="14 15" key="1">
    <citation type="submission" date="2024-02" db="EMBL/GenBank/DDBJ databases">
        <authorList>
            <person name="Chen Y."/>
            <person name="Shah S."/>
            <person name="Dougan E. K."/>
            <person name="Thang M."/>
            <person name="Chan C."/>
        </authorList>
    </citation>
    <scope>NUCLEOTIDE SEQUENCE [LARGE SCALE GENOMIC DNA]</scope>
</reference>